<dbReference type="EMBL" id="JALJOS010000005">
    <property type="protein sequence ID" value="KAK9838662.1"/>
    <property type="molecule type" value="Genomic_DNA"/>
</dbReference>
<dbReference type="PROSITE" id="PS50076">
    <property type="entry name" value="DNAJ_2"/>
    <property type="match status" value="1"/>
</dbReference>
<accession>A0AAW1RXV0</accession>
<dbReference type="InterPro" id="IPR018253">
    <property type="entry name" value="DnaJ_domain_CS"/>
</dbReference>
<sequence>MAGPDKNLRDPYEVLGISRSATEDEVKSSYRKLALRLHPDKNRGLDPEVAADRFKEVATAYSILGDADKRRRYDAGGFNNLQQSDLDFEVDLSQLGMVNTAFAAIFSKLGVPIKTRVAPQVLDVAYAGDVEPEALTFNQTVSGWVDRAGVRWFQLQVSQQQIDNGIVLSAYSLTASRFKLLLFERSSEGRWEPACQEDSQEAQRISTAGIYVLPFDTHRLGPKPSMLQMSQISRSGHDPFEMAFRRLDTLQPRDHVRLQPGQVLVAVVGDNWFKRVNFELQALSLPAGSSSHGHAPGSPAMAADPSHRWFNSPPSATSSPGVQTESSHPQSPSGDGQPSLRGRPLHNPAAAIRWTEEQLRDKQRSLRGFETEFRQVQKQFTTLCEKHKAEQEGMEELLSAREDAYLDLLQIPAVAAPRHTPAASSLPSNDNVATHGNVHSPAGSASIGQSGGIDDESQRPGTEARRARPTGLFGLGNFF</sequence>
<dbReference type="SMART" id="SM00271">
    <property type="entry name" value="DnaJ"/>
    <property type="match status" value="1"/>
</dbReference>
<evidence type="ECO:0000256" key="1">
    <source>
        <dbReference type="SAM" id="MobiDB-lite"/>
    </source>
</evidence>
<evidence type="ECO:0000313" key="4">
    <source>
        <dbReference type="Proteomes" id="UP001438707"/>
    </source>
</evidence>
<dbReference type="PANTHER" id="PTHR44272">
    <property type="entry name" value="DNAJ DOMAIN (PROKARYOTIC HEAT SHOCK PROTEIN)"/>
    <property type="match status" value="1"/>
</dbReference>
<dbReference type="InterPro" id="IPR052812">
    <property type="entry name" value="Plant_DnaJ_domain"/>
</dbReference>
<evidence type="ECO:0000259" key="2">
    <source>
        <dbReference type="PROSITE" id="PS50076"/>
    </source>
</evidence>
<evidence type="ECO:0000313" key="3">
    <source>
        <dbReference type="EMBL" id="KAK9838662.1"/>
    </source>
</evidence>
<protein>
    <recommendedName>
        <fullName evidence="2">J domain-containing protein</fullName>
    </recommendedName>
</protein>
<dbReference type="SUPFAM" id="SSF46565">
    <property type="entry name" value="Chaperone J-domain"/>
    <property type="match status" value="1"/>
</dbReference>
<dbReference type="AlphaFoldDB" id="A0AAW1RXV0"/>
<proteinExistence type="predicted"/>
<comment type="caution">
    <text evidence="3">The sequence shown here is derived from an EMBL/GenBank/DDBJ whole genome shotgun (WGS) entry which is preliminary data.</text>
</comment>
<organism evidence="3 4">
    <name type="scientific">Apatococcus lobatus</name>
    <dbReference type="NCBI Taxonomy" id="904363"/>
    <lineage>
        <taxon>Eukaryota</taxon>
        <taxon>Viridiplantae</taxon>
        <taxon>Chlorophyta</taxon>
        <taxon>core chlorophytes</taxon>
        <taxon>Trebouxiophyceae</taxon>
        <taxon>Chlorellales</taxon>
        <taxon>Chlorellaceae</taxon>
        <taxon>Apatococcus</taxon>
    </lineage>
</organism>
<dbReference type="InterPro" id="IPR001623">
    <property type="entry name" value="DnaJ_domain"/>
</dbReference>
<feature type="domain" description="J" evidence="2">
    <location>
        <begin position="10"/>
        <end position="77"/>
    </location>
</feature>
<gene>
    <name evidence="3" type="ORF">WJX74_000967</name>
</gene>
<feature type="compositionally biased region" description="Polar residues" evidence="1">
    <location>
        <begin position="422"/>
        <end position="434"/>
    </location>
</feature>
<dbReference type="Pfam" id="PF00226">
    <property type="entry name" value="DnaJ"/>
    <property type="match status" value="1"/>
</dbReference>
<feature type="region of interest" description="Disordered" evidence="1">
    <location>
        <begin position="287"/>
        <end position="345"/>
    </location>
</feature>
<dbReference type="Gene3D" id="1.10.287.110">
    <property type="entry name" value="DnaJ domain"/>
    <property type="match status" value="1"/>
</dbReference>
<dbReference type="PROSITE" id="PS00636">
    <property type="entry name" value="DNAJ_1"/>
    <property type="match status" value="1"/>
</dbReference>
<feature type="compositionally biased region" description="Low complexity" evidence="1">
    <location>
        <begin position="287"/>
        <end position="300"/>
    </location>
</feature>
<name>A0AAW1RXV0_9CHLO</name>
<reference evidence="3 4" key="1">
    <citation type="journal article" date="2024" name="Nat. Commun.">
        <title>Phylogenomics reveals the evolutionary origins of lichenization in chlorophyte algae.</title>
        <authorList>
            <person name="Puginier C."/>
            <person name="Libourel C."/>
            <person name="Otte J."/>
            <person name="Skaloud P."/>
            <person name="Haon M."/>
            <person name="Grisel S."/>
            <person name="Petersen M."/>
            <person name="Berrin J.G."/>
            <person name="Delaux P.M."/>
            <person name="Dal Grande F."/>
            <person name="Keller J."/>
        </authorList>
    </citation>
    <scope>NUCLEOTIDE SEQUENCE [LARGE SCALE GENOMIC DNA]</scope>
    <source>
        <strain evidence="3 4">SAG 2145</strain>
    </source>
</reference>
<keyword evidence="4" id="KW-1185">Reference proteome</keyword>
<dbReference type="InterPro" id="IPR036869">
    <property type="entry name" value="J_dom_sf"/>
</dbReference>
<feature type="compositionally biased region" description="Polar residues" evidence="1">
    <location>
        <begin position="312"/>
        <end position="336"/>
    </location>
</feature>
<feature type="region of interest" description="Disordered" evidence="1">
    <location>
        <begin position="420"/>
        <end position="479"/>
    </location>
</feature>
<dbReference type="PANTHER" id="PTHR44272:SF3">
    <property type="entry name" value="J DOMAIN-CONTAINING PROTEIN"/>
    <property type="match status" value="1"/>
</dbReference>
<feature type="compositionally biased region" description="Basic and acidic residues" evidence="1">
    <location>
        <begin position="456"/>
        <end position="466"/>
    </location>
</feature>
<dbReference type="PRINTS" id="PR00625">
    <property type="entry name" value="JDOMAIN"/>
</dbReference>
<dbReference type="CDD" id="cd06257">
    <property type="entry name" value="DnaJ"/>
    <property type="match status" value="1"/>
</dbReference>
<dbReference type="Proteomes" id="UP001438707">
    <property type="component" value="Unassembled WGS sequence"/>
</dbReference>